<proteinExistence type="predicted"/>
<dbReference type="EMBL" id="LAZR01001506">
    <property type="protein sequence ID" value="KKN43518.1"/>
    <property type="molecule type" value="Genomic_DNA"/>
</dbReference>
<evidence type="ECO:0000313" key="1">
    <source>
        <dbReference type="EMBL" id="KKN43518.1"/>
    </source>
</evidence>
<name>A0A0F9TQ60_9ZZZZ</name>
<protein>
    <submittedName>
        <fullName evidence="1">Uncharacterized protein</fullName>
    </submittedName>
</protein>
<organism evidence="1">
    <name type="scientific">marine sediment metagenome</name>
    <dbReference type="NCBI Taxonomy" id="412755"/>
    <lineage>
        <taxon>unclassified sequences</taxon>
        <taxon>metagenomes</taxon>
        <taxon>ecological metagenomes</taxon>
    </lineage>
</organism>
<accession>A0A0F9TQ60</accession>
<sequence>MTNDSKQIFAKLKPMVEASINGCKKCGGSGKVPAWPENYQVDVLRGREIPECPHCGRPFIFHSAGRTAAPQGICMVDCVIPCPTCAKWRAMVKVVCWHEPPTKEMRESWPFGPNPIPSCPICGLNLSGHRCPDLTTSRRGGRLLLVAMMDGMGLLDDFLKWHSHQPYFRQELLDGKYLVPAVKKFLEGRGC</sequence>
<gene>
    <name evidence="1" type="ORF">LCGC14_0702410</name>
</gene>
<dbReference type="AlphaFoldDB" id="A0A0F9TQ60"/>
<reference evidence="1" key="1">
    <citation type="journal article" date="2015" name="Nature">
        <title>Complex archaea that bridge the gap between prokaryotes and eukaryotes.</title>
        <authorList>
            <person name="Spang A."/>
            <person name="Saw J.H."/>
            <person name="Jorgensen S.L."/>
            <person name="Zaremba-Niedzwiedzka K."/>
            <person name="Martijn J."/>
            <person name="Lind A.E."/>
            <person name="van Eijk R."/>
            <person name="Schleper C."/>
            <person name="Guy L."/>
            <person name="Ettema T.J."/>
        </authorList>
    </citation>
    <scope>NUCLEOTIDE SEQUENCE</scope>
</reference>
<comment type="caution">
    <text evidence="1">The sequence shown here is derived from an EMBL/GenBank/DDBJ whole genome shotgun (WGS) entry which is preliminary data.</text>
</comment>